<evidence type="ECO:0000259" key="14">
    <source>
        <dbReference type="Pfam" id="PF20260"/>
    </source>
</evidence>
<gene>
    <name evidence="15" type="ORF">GMD42_05890</name>
</gene>
<evidence type="ECO:0000256" key="12">
    <source>
        <dbReference type="PIRNR" id="PIRNR015601"/>
    </source>
</evidence>
<comment type="caution">
    <text evidence="15">The sequence shown here is derived from an EMBL/GenBank/DDBJ whole genome shotgun (WGS) entry which is preliminary data.</text>
</comment>
<comment type="catalytic activity">
    <reaction evidence="11 12">
        <text>uridine(1498) in 16S rRNA + S-adenosyl-L-methionine = N(3)-methyluridine(1498) in 16S rRNA + S-adenosyl-L-homocysteine + H(+)</text>
        <dbReference type="Rhea" id="RHEA:42920"/>
        <dbReference type="Rhea" id="RHEA-COMP:10283"/>
        <dbReference type="Rhea" id="RHEA-COMP:10284"/>
        <dbReference type="ChEBI" id="CHEBI:15378"/>
        <dbReference type="ChEBI" id="CHEBI:57856"/>
        <dbReference type="ChEBI" id="CHEBI:59789"/>
        <dbReference type="ChEBI" id="CHEBI:65315"/>
        <dbReference type="ChEBI" id="CHEBI:74502"/>
        <dbReference type="EC" id="2.1.1.193"/>
    </reaction>
</comment>
<evidence type="ECO:0000256" key="6">
    <source>
        <dbReference type="ARBA" id="ARBA00022552"/>
    </source>
</evidence>
<proteinExistence type="inferred from homology"/>
<reference evidence="15 16" key="1">
    <citation type="journal article" date="2019" name="Nat. Med.">
        <title>A library of human gut bacterial isolates paired with longitudinal multiomics data enables mechanistic microbiome research.</title>
        <authorList>
            <person name="Poyet M."/>
            <person name="Groussin M."/>
            <person name="Gibbons S.M."/>
            <person name="Avila-Pacheco J."/>
            <person name="Jiang X."/>
            <person name="Kearney S.M."/>
            <person name="Perrotta A.R."/>
            <person name="Berdy B."/>
            <person name="Zhao S."/>
            <person name="Lieberman T.D."/>
            <person name="Swanson P.K."/>
            <person name="Smith M."/>
            <person name="Roesemann S."/>
            <person name="Alexander J.E."/>
            <person name="Rich S.A."/>
            <person name="Livny J."/>
            <person name="Vlamakis H."/>
            <person name="Clish C."/>
            <person name="Bullock K."/>
            <person name="Deik A."/>
            <person name="Scott J."/>
            <person name="Pierce K.A."/>
            <person name="Xavier R.J."/>
            <person name="Alm E.J."/>
        </authorList>
    </citation>
    <scope>NUCLEOTIDE SEQUENCE [LARGE SCALE GENOMIC DNA]</scope>
    <source>
        <strain evidence="15 16">BIOML-A2</strain>
    </source>
</reference>
<evidence type="ECO:0000256" key="2">
    <source>
        <dbReference type="ARBA" id="ARBA00005528"/>
    </source>
</evidence>
<dbReference type="InterPro" id="IPR029028">
    <property type="entry name" value="Alpha/beta_knot_MTases"/>
</dbReference>
<dbReference type="CDD" id="cd18084">
    <property type="entry name" value="RsmE-like"/>
    <property type="match status" value="1"/>
</dbReference>
<dbReference type="AlphaFoldDB" id="A0A6I3S4D6"/>
<evidence type="ECO:0000259" key="13">
    <source>
        <dbReference type="Pfam" id="PF04452"/>
    </source>
</evidence>
<evidence type="ECO:0000256" key="7">
    <source>
        <dbReference type="ARBA" id="ARBA00022603"/>
    </source>
</evidence>
<dbReference type="GO" id="GO:0005737">
    <property type="term" value="C:cytoplasm"/>
    <property type="evidence" value="ECO:0007669"/>
    <property type="project" value="UniProtKB-SubCell"/>
</dbReference>
<dbReference type="RefSeq" id="WP_008810665.1">
    <property type="nucleotide sequence ID" value="NZ_CAJUON010000004.1"/>
</dbReference>
<dbReference type="InterPro" id="IPR006700">
    <property type="entry name" value="RsmE"/>
</dbReference>
<dbReference type="Proteomes" id="UP000462362">
    <property type="component" value="Unassembled WGS sequence"/>
</dbReference>
<dbReference type="PANTHER" id="PTHR30027">
    <property type="entry name" value="RIBOSOMAL RNA SMALL SUBUNIT METHYLTRANSFERASE E"/>
    <property type="match status" value="1"/>
</dbReference>
<evidence type="ECO:0000256" key="8">
    <source>
        <dbReference type="ARBA" id="ARBA00022679"/>
    </source>
</evidence>
<dbReference type="GeneID" id="43348165"/>
<keyword evidence="5 12" id="KW-0963">Cytoplasm</keyword>
<feature type="domain" description="Ribosomal RNA small subunit methyltransferase E PUA-like" evidence="14">
    <location>
        <begin position="20"/>
        <end position="53"/>
    </location>
</feature>
<evidence type="ECO:0000256" key="4">
    <source>
        <dbReference type="ARBA" id="ARBA00013673"/>
    </source>
</evidence>
<dbReference type="EC" id="2.1.1.193" evidence="3 12"/>
<dbReference type="Gene3D" id="3.40.1280.10">
    <property type="match status" value="1"/>
</dbReference>
<dbReference type="NCBIfam" id="NF008692">
    <property type="entry name" value="PRK11713.1-5"/>
    <property type="match status" value="1"/>
</dbReference>
<dbReference type="NCBIfam" id="TIGR00046">
    <property type="entry name" value="RsmE family RNA methyltransferase"/>
    <property type="match status" value="1"/>
</dbReference>
<organism evidence="15 16">
    <name type="scientific">Parasutterella excrementihominis</name>
    <dbReference type="NCBI Taxonomy" id="487175"/>
    <lineage>
        <taxon>Bacteria</taxon>
        <taxon>Pseudomonadati</taxon>
        <taxon>Pseudomonadota</taxon>
        <taxon>Betaproteobacteria</taxon>
        <taxon>Burkholderiales</taxon>
        <taxon>Sutterellaceae</taxon>
        <taxon>Parasutterella</taxon>
    </lineage>
</organism>
<evidence type="ECO:0000313" key="15">
    <source>
        <dbReference type="EMBL" id="MTU43158.1"/>
    </source>
</evidence>
<dbReference type="InterPro" id="IPR046887">
    <property type="entry name" value="RsmE_PUA-like"/>
</dbReference>
<evidence type="ECO:0000256" key="1">
    <source>
        <dbReference type="ARBA" id="ARBA00004496"/>
    </source>
</evidence>
<evidence type="ECO:0000256" key="3">
    <source>
        <dbReference type="ARBA" id="ARBA00012328"/>
    </source>
</evidence>
<keyword evidence="9 12" id="KW-0949">S-adenosyl-L-methionine</keyword>
<evidence type="ECO:0000256" key="10">
    <source>
        <dbReference type="ARBA" id="ARBA00025699"/>
    </source>
</evidence>
<dbReference type="InterPro" id="IPR015947">
    <property type="entry name" value="PUA-like_sf"/>
</dbReference>
<feature type="domain" description="Ribosomal RNA small subunit methyltransferase E methyltransferase" evidence="13">
    <location>
        <begin position="74"/>
        <end position="228"/>
    </location>
</feature>
<dbReference type="SUPFAM" id="SSF88697">
    <property type="entry name" value="PUA domain-like"/>
    <property type="match status" value="1"/>
</dbReference>
<sequence>MPRFYYFFESADTEAPLVLPPEAVHHAMRVLRMRQGDAVEVFNGKGCAVKGTIRFATDFAEVIPQEVIMQPRGLKLVLMQALVANEKMDWIIEKACELGYAEIAVFPSERGEVRLTCEKAVKRVERWNKIAVSACQQCGENYLPNIRFCSSLKDAAAHAEGLKFVLSPIGKTYDSPDTPTAVTFAVGPEGGLSPKEINTLIESGFYSCKLGNRVLRTETAALAAASFAQTLWGDFR</sequence>
<dbReference type="Pfam" id="PF20260">
    <property type="entry name" value="PUA_4"/>
    <property type="match status" value="1"/>
</dbReference>
<comment type="function">
    <text evidence="10 12">Specifically methylates the N3 position of the uracil ring of uridine 1498 (m3U1498) in 16S rRNA. Acts on the fully assembled 30S ribosomal subunit.</text>
</comment>
<dbReference type="InterPro" id="IPR046886">
    <property type="entry name" value="RsmE_MTase_dom"/>
</dbReference>
<name>A0A6I3S4D6_9BURK</name>
<dbReference type="PIRSF" id="PIRSF015601">
    <property type="entry name" value="MTase_slr0722"/>
    <property type="match status" value="1"/>
</dbReference>
<comment type="subcellular location">
    <subcellularLocation>
        <location evidence="1 12">Cytoplasm</location>
    </subcellularLocation>
</comment>
<dbReference type="GO" id="GO:0070042">
    <property type="term" value="F:rRNA (uridine-N3-)-methyltransferase activity"/>
    <property type="evidence" value="ECO:0007669"/>
    <property type="project" value="TreeGrafter"/>
</dbReference>
<dbReference type="GO" id="GO:0070475">
    <property type="term" value="P:rRNA base methylation"/>
    <property type="evidence" value="ECO:0007669"/>
    <property type="project" value="TreeGrafter"/>
</dbReference>
<keyword evidence="6 12" id="KW-0698">rRNA processing</keyword>
<accession>A0A6I3S4D6</accession>
<dbReference type="PANTHER" id="PTHR30027:SF3">
    <property type="entry name" value="16S RRNA (URACIL(1498)-N(3))-METHYLTRANSFERASE"/>
    <property type="match status" value="1"/>
</dbReference>
<dbReference type="Pfam" id="PF04452">
    <property type="entry name" value="Methyltrans_RNA"/>
    <property type="match status" value="1"/>
</dbReference>
<dbReference type="Gene3D" id="2.40.240.20">
    <property type="entry name" value="Hypothetical PUA domain-like, domain 1"/>
    <property type="match status" value="1"/>
</dbReference>
<dbReference type="SUPFAM" id="SSF75217">
    <property type="entry name" value="alpha/beta knot"/>
    <property type="match status" value="1"/>
</dbReference>
<keyword evidence="8 12" id="KW-0808">Transferase</keyword>
<dbReference type="EMBL" id="WNCL01000013">
    <property type="protein sequence ID" value="MTU43158.1"/>
    <property type="molecule type" value="Genomic_DNA"/>
</dbReference>
<evidence type="ECO:0000256" key="5">
    <source>
        <dbReference type="ARBA" id="ARBA00022490"/>
    </source>
</evidence>
<comment type="similarity">
    <text evidence="2 12">Belongs to the RNA methyltransferase RsmE family.</text>
</comment>
<evidence type="ECO:0000256" key="11">
    <source>
        <dbReference type="ARBA" id="ARBA00047944"/>
    </source>
</evidence>
<dbReference type="InterPro" id="IPR029026">
    <property type="entry name" value="tRNA_m1G_MTases_N"/>
</dbReference>
<protein>
    <recommendedName>
        <fullName evidence="4 12">Ribosomal RNA small subunit methyltransferase E</fullName>
        <ecNumber evidence="3 12">2.1.1.193</ecNumber>
    </recommendedName>
</protein>
<evidence type="ECO:0000313" key="16">
    <source>
        <dbReference type="Proteomes" id="UP000462362"/>
    </source>
</evidence>
<keyword evidence="7 12" id="KW-0489">Methyltransferase</keyword>
<evidence type="ECO:0000256" key="9">
    <source>
        <dbReference type="ARBA" id="ARBA00022691"/>
    </source>
</evidence>